<feature type="region of interest" description="Disordered" evidence="1">
    <location>
        <begin position="716"/>
        <end position="773"/>
    </location>
</feature>
<feature type="region of interest" description="Disordered" evidence="1">
    <location>
        <begin position="55"/>
        <end position="113"/>
    </location>
</feature>
<feature type="compositionally biased region" description="Acidic residues" evidence="1">
    <location>
        <begin position="550"/>
        <end position="562"/>
    </location>
</feature>
<feature type="compositionally biased region" description="Low complexity" evidence="1">
    <location>
        <begin position="622"/>
        <end position="632"/>
    </location>
</feature>
<feature type="region of interest" description="Disordered" evidence="1">
    <location>
        <begin position="158"/>
        <end position="185"/>
    </location>
</feature>
<dbReference type="EMBL" id="FN649751">
    <property type="protein sequence ID" value="CBJ32932.1"/>
    <property type="molecule type" value="Genomic_DNA"/>
</dbReference>
<accession>D7G050</accession>
<feature type="compositionally biased region" description="Low complexity" evidence="1">
    <location>
        <begin position="77"/>
        <end position="103"/>
    </location>
</feature>
<feature type="region of interest" description="Disordered" evidence="1">
    <location>
        <begin position="785"/>
        <end position="950"/>
    </location>
</feature>
<name>D7G050_ECTSI</name>
<evidence type="ECO:0000313" key="2">
    <source>
        <dbReference type="EMBL" id="CBJ32932.1"/>
    </source>
</evidence>
<gene>
    <name evidence="2" type="ORF">Esi_0393_0024</name>
</gene>
<feature type="compositionally biased region" description="Low complexity" evidence="1">
    <location>
        <begin position="996"/>
        <end position="1017"/>
    </location>
</feature>
<feature type="compositionally biased region" description="Acidic residues" evidence="1">
    <location>
        <begin position="838"/>
        <end position="847"/>
    </location>
</feature>
<keyword evidence="3" id="KW-1185">Reference proteome</keyword>
<reference evidence="2 3" key="1">
    <citation type="journal article" date="2010" name="Nature">
        <title>The Ectocarpus genome and the independent evolution of multicellularity in brown algae.</title>
        <authorList>
            <person name="Cock J.M."/>
            <person name="Sterck L."/>
            <person name="Rouze P."/>
            <person name="Scornet D."/>
            <person name="Allen A.E."/>
            <person name="Amoutzias G."/>
            <person name="Anthouard V."/>
            <person name="Artiguenave F."/>
            <person name="Aury J.M."/>
            <person name="Badger J.H."/>
            <person name="Beszteri B."/>
            <person name="Billiau K."/>
            <person name="Bonnet E."/>
            <person name="Bothwell J.H."/>
            <person name="Bowler C."/>
            <person name="Boyen C."/>
            <person name="Brownlee C."/>
            <person name="Carrano C.J."/>
            <person name="Charrier B."/>
            <person name="Cho G.Y."/>
            <person name="Coelho S.M."/>
            <person name="Collen J."/>
            <person name="Corre E."/>
            <person name="Da Silva C."/>
            <person name="Delage L."/>
            <person name="Delaroque N."/>
            <person name="Dittami S.M."/>
            <person name="Doulbeau S."/>
            <person name="Elias M."/>
            <person name="Farnham G."/>
            <person name="Gachon C.M."/>
            <person name="Gschloessl B."/>
            <person name="Heesch S."/>
            <person name="Jabbari K."/>
            <person name="Jubin C."/>
            <person name="Kawai H."/>
            <person name="Kimura K."/>
            <person name="Kloareg B."/>
            <person name="Kupper F.C."/>
            <person name="Lang D."/>
            <person name="Le Bail A."/>
            <person name="Leblanc C."/>
            <person name="Lerouge P."/>
            <person name="Lohr M."/>
            <person name="Lopez P.J."/>
            <person name="Martens C."/>
            <person name="Maumus F."/>
            <person name="Michel G."/>
            <person name="Miranda-Saavedra D."/>
            <person name="Morales J."/>
            <person name="Moreau H."/>
            <person name="Motomura T."/>
            <person name="Nagasato C."/>
            <person name="Napoli C.A."/>
            <person name="Nelson D.R."/>
            <person name="Nyvall-Collen P."/>
            <person name="Peters A.F."/>
            <person name="Pommier C."/>
            <person name="Potin P."/>
            <person name="Poulain J."/>
            <person name="Quesneville H."/>
            <person name="Read B."/>
            <person name="Rensing S.A."/>
            <person name="Ritter A."/>
            <person name="Rousvoal S."/>
            <person name="Samanta M."/>
            <person name="Samson G."/>
            <person name="Schroeder D.C."/>
            <person name="Segurens B."/>
            <person name="Strittmatter M."/>
            <person name="Tonon T."/>
            <person name="Tregear J.W."/>
            <person name="Valentin K."/>
            <person name="von Dassow P."/>
            <person name="Yamagishi T."/>
            <person name="Van de Peer Y."/>
            <person name="Wincker P."/>
        </authorList>
    </citation>
    <scope>NUCLEOTIDE SEQUENCE [LARGE SCALE GENOMIC DNA]</scope>
    <source>
        <strain evidence="3">Ec32 / CCAP1310/4</strain>
    </source>
</reference>
<organism evidence="2 3">
    <name type="scientific">Ectocarpus siliculosus</name>
    <name type="common">Brown alga</name>
    <name type="synonym">Conferva siliculosa</name>
    <dbReference type="NCBI Taxonomy" id="2880"/>
    <lineage>
        <taxon>Eukaryota</taxon>
        <taxon>Sar</taxon>
        <taxon>Stramenopiles</taxon>
        <taxon>Ochrophyta</taxon>
        <taxon>PX clade</taxon>
        <taxon>Phaeophyceae</taxon>
        <taxon>Ectocarpales</taxon>
        <taxon>Ectocarpaceae</taxon>
        <taxon>Ectocarpus</taxon>
    </lineage>
</organism>
<proteinExistence type="predicted"/>
<dbReference type="OrthoDB" id="10560366at2759"/>
<dbReference type="AlphaFoldDB" id="D7G050"/>
<sequence length="1059" mass="110238">MNERAASDDDDVLLVDGGGSAACWLCSGGRRRTRRESDRRRCCCFGDGLGPSLDARASSCRRPTDQCDDGPPRRCCSTTVDSETTTTTTSGERTAAAAGSSEDGAGGEHEQLGGAGGSCLSRAAIEAWEAAETWASAVAAATGAVAGGGDGASVQTAEETFAGRTDRETTRQGGRRTTPMEPGRRCCRAVDEGRPERHQSNARRRCCSLAGSAAGVCQRAVHRRDSVLLPCGSSSTAAPRGFCLCAVHRRDSVLCGGGGGGGERQTDAAHSFVGGGGGGGVHPPHGSPPQRTSTWDESERRKGPPSLAAEAACPPVVVGAAAAIVLWRIERGSRLWSERARRAGLAALRAHRTRAGLRDARHATAVSHCDIVLQVRGLRGLGARVRRKRDRRKAPFAAAAAAAARVADTYARAQQMQRVVTMLKRNWQARMALRSRDDLADLHFAEWRVPYAVQEWRQRARASRLCRDSQNIATSKWRSRALPAALARWAGHSLGDKEKRRRLLARRDVLLAAPPPPLATSRVSGSHDGSRAGGTGKQQGEASVRRELPETEEAEPDDDDASEGSGLAPTVLPREPAAGPGPLSAAVPVDASAGATVTQRSSGGGERLPPAEKAGGWEEGAEGSVVGSAESSEPGEEEKQDVNERVEGVVGTQRVDEKPPTPRAFLACRSVPTIGVVRVGPSCLEERWTLDAAASMDWAVPARNRGGVEAFGVRLDGEGEKRRSGSPAEIAGGFGDTAPAGKSDGGRGRCSTARGSSAPNDRGGGKRCGGTRRGNETAALMGAASFDGSLEVPESDGRVSHATSQASTSARGVGQAVSPESNGGSNGPESVKSCSYSDDWEGEEEEEKLGHSISGEPREASSTLATSERAETAVPELPPVPATSAGVSGTPGGRDRAATARPQEAGPGTIAPASESTSPENKPTACCSDLKDTDPRQEEDDFGSVPYGPGAMVLLDQISPRAVGGSGQVAVEDGRSQRSCDESLSASGGVCLSGEPAAPGSRSSLSSSPVSAPRRLAGPGASSLRVHQKFGRLPLAFLPRAFDRREGRGHPGQAWRKRL</sequence>
<feature type="compositionally biased region" description="Basic and acidic residues" evidence="1">
    <location>
        <begin position="972"/>
        <end position="981"/>
    </location>
</feature>
<protein>
    <submittedName>
        <fullName evidence="2">Uncharacterized protein</fullName>
    </submittedName>
</protein>
<evidence type="ECO:0000256" key="1">
    <source>
        <dbReference type="SAM" id="MobiDB-lite"/>
    </source>
</evidence>
<dbReference type="InParanoid" id="D7G050"/>
<dbReference type="Proteomes" id="UP000002630">
    <property type="component" value="Linkage Group LG26"/>
</dbReference>
<feature type="region of interest" description="Disordered" evidence="1">
    <location>
        <begin position="963"/>
        <end position="1023"/>
    </location>
</feature>
<feature type="compositionally biased region" description="Polar residues" evidence="1">
    <location>
        <begin position="801"/>
        <end position="810"/>
    </location>
</feature>
<feature type="region of interest" description="Disordered" evidence="1">
    <location>
        <begin position="266"/>
        <end position="308"/>
    </location>
</feature>
<evidence type="ECO:0000313" key="3">
    <source>
        <dbReference type="Proteomes" id="UP000002630"/>
    </source>
</evidence>
<dbReference type="EMBL" id="FN648590">
    <property type="protein sequence ID" value="CBJ32932.1"/>
    <property type="molecule type" value="Genomic_DNA"/>
</dbReference>
<feature type="region of interest" description="Disordered" evidence="1">
    <location>
        <begin position="514"/>
        <end position="660"/>
    </location>
</feature>